<organism evidence="2">
    <name type="scientific">Micromonas pusilla (strain CCMP1545)</name>
    <name type="common">Picoplanktonic green alga</name>
    <dbReference type="NCBI Taxonomy" id="564608"/>
    <lineage>
        <taxon>Eukaryota</taxon>
        <taxon>Viridiplantae</taxon>
        <taxon>Chlorophyta</taxon>
        <taxon>Mamiellophyceae</taxon>
        <taxon>Mamiellales</taxon>
        <taxon>Mamiellaceae</taxon>
        <taxon>Micromonas</taxon>
    </lineage>
</organism>
<dbReference type="RefSeq" id="XP_003055927.1">
    <property type="nucleotide sequence ID" value="XM_003055881.1"/>
</dbReference>
<dbReference type="GeneID" id="9681921"/>
<accession>C1MK43</accession>
<sequence length="173" mass="19478">MSRGRMPRRPFVTATSPTSLHSCATARTTRSWVRTLLPPALPSLWLRMWWTALCVNVALPHSAWWRASFRSMRTLMAAGIEAELEANLVSHVSGGELPGLRERDHRVPGGRAFAPERVHGYRDLGGELADVWVRGVQVHVQMYGSIYTLYNVGCTRTPVHVYNVVTVQYVYCT</sequence>
<gene>
    <name evidence="1" type="ORF">MICPUCDRAFT_55205</name>
</gene>
<protein>
    <submittedName>
        <fullName evidence="1">Predicted protein</fullName>
    </submittedName>
</protein>
<dbReference type="EMBL" id="GG663736">
    <property type="protein sequence ID" value="EEH59303.1"/>
    <property type="molecule type" value="Genomic_DNA"/>
</dbReference>
<name>C1MK43_MICPC</name>
<evidence type="ECO:0000313" key="2">
    <source>
        <dbReference type="Proteomes" id="UP000001876"/>
    </source>
</evidence>
<dbReference type="KEGG" id="mpp:MICPUCDRAFT_55205"/>
<proteinExistence type="predicted"/>
<keyword evidence="2" id="KW-1185">Reference proteome</keyword>
<reference evidence="1 2" key="1">
    <citation type="journal article" date="2009" name="Science">
        <title>Green evolution and dynamic adaptations revealed by genomes of the marine picoeukaryotes Micromonas.</title>
        <authorList>
            <person name="Worden A.Z."/>
            <person name="Lee J.H."/>
            <person name="Mock T."/>
            <person name="Rouze P."/>
            <person name="Simmons M.P."/>
            <person name="Aerts A.L."/>
            <person name="Allen A.E."/>
            <person name="Cuvelier M.L."/>
            <person name="Derelle E."/>
            <person name="Everett M.V."/>
            <person name="Foulon E."/>
            <person name="Grimwood J."/>
            <person name="Gundlach H."/>
            <person name="Henrissat B."/>
            <person name="Napoli C."/>
            <person name="McDonald S.M."/>
            <person name="Parker M.S."/>
            <person name="Rombauts S."/>
            <person name="Salamov A."/>
            <person name="Von Dassow P."/>
            <person name="Badger J.H."/>
            <person name="Coutinho P.M."/>
            <person name="Demir E."/>
            <person name="Dubchak I."/>
            <person name="Gentemann C."/>
            <person name="Eikrem W."/>
            <person name="Gready J.E."/>
            <person name="John U."/>
            <person name="Lanier W."/>
            <person name="Lindquist E.A."/>
            <person name="Lucas S."/>
            <person name="Mayer K.F."/>
            <person name="Moreau H."/>
            <person name="Not F."/>
            <person name="Otillar R."/>
            <person name="Panaud O."/>
            <person name="Pangilinan J."/>
            <person name="Paulsen I."/>
            <person name="Piegu B."/>
            <person name="Poliakov A."/>
            <person name="Robbens S."/>
            <person name="Schmutz J."/>
            <person name="Toulza E."/>
            <person name="Wyss T."/>
            <person name="Zelensky A."/>
            <person name="Zhou K."/>
            <person name="Armbrust E.V."/>
            <person name="Bhattacharya D."/>
            <person name="Goodenough U.W."/>
            <person name="Van de Peer Y."/>
            <person name="Grigoriev I.V."/>
        </authorList>
    </citation>
    <scope>NUCLEOTIDE SEQUENCE [LARGE SCALE GENOMIC DNA]</scope>
    <source>
        <strain evidence="1 2">CCMP1545</strain>
    </source>
</reference>
<evidence type="ECO:0000313" key="1">
    <source>
        <dbReference type="EMBL" id="EEH59303.1"/>
    </source>
</evidence>
<dbReference type="AlphaFoldDB" id="C1MK43"/>
<dbReference type="Proteomes" id="UP000001876">
    <property type="component" value="Unassembled WGS sequence"/>
</dbReference>